<feature type="transmembrane region" description="Helical" evidence="1">
    <location>
        <begin position="12"/>
        <end position="31"/>
    </location>
</feature>
<dbReference type="Pfam" id="PF08592">
    <property type="entry name" value="Anthrone_oxy"/>
    <property type="match status" value="1"/>
</dbReference>
<keyword evidence="3" id="KW-1185">Reference proteome</keyword>
<dbReference type="GeneID" id="110251726"/>
<protein>
    <submittedName>
        <fullName evidence="2">Uncharacterized protein</fullName>
    </submittedName>
</protein>
<dbReference type="OMA" id="HPARMSI"/>
<feature type="transmembrane region" description="Helical" evidence="1">
    <location>
        <begin position="56"/>
        <end position="76"/>
    </location>
</feature>
<dbReference type="KEGG" id="epa:110251726"/>
<keyword evidence="1" id="KW-0472">Membrane</keyword>
<keyword evidence="1" id="KW-0812">Transmembrane</keyword>
<evidence type="ECO:0000313" key="3">
    <source>
        <dbReference type="Proteomes" id="UP000887567"/>
    </source>
</evidence>
<dbReference type="PANTHER" id="PTHR36535">
    <property type="entry name" value="YALI0E30327P"/>
    <property type="match status" value="1"/>
</dbReference>
<feature type="transmembrane region" description="Helical" evidence="1">
    <location>
        <begin position="135"/>
        <end position="156"/>
    </location>
</feature>
<proteinExistence type="predicted"/>
<evidence type="ECO:0000313" key="2">
    <source>
        <dbReference type="EnsemblMetazoa" id="XP_020914119.1"/>
    </source>
</evidence>
<dbReference type="PANTHER" id="PTHR36535:SF1">
    <property type="entry name" value="DUF1772 DOMAIN-CONTAINING PROTEIN"/>
    <property type="match status" value="1"/>
</dbReference>
<name>A0A913Y2K7_EXADI</name>
<dbReference type="OrthoDB" id="5954308at2759"/>
<accession>A0A913Y2K7</accession>
<dbReference type="Proteomes" id="UP000887567">
    <property type="component" value="Unplaced"/>
</dbReference>
<evidence type="ECO:0000256" key="1">
    <source>
        <dbReference type="SAM" id="Phobius"/>
    </source>
</evidence>
<dbReference type="InterPro" id="IPR013901">
    <property type="entry name" value="Anthrone_oxy"/>
</dbReference>
<dbReference type="EnsemblMetazoa" id="XM_021058460.2">
    <property type="protein sequence ID" value="XP_020914119.1"/>
    <property type="gene ID" value="LOC110251726"/>
</dbReference>
<organism evidence="2 3">
    <name type="scientific">Exaiptasia diaphana</name>
    <name type="common">Tropical sea anemone</name>
    <name type="synonym">Aiptasia pulchella</name>
    <dbReference type="NCBI Taxonomy" id="2652724"/>
    <lineage>
        <taxon>Eukaryota</taxon>
        <taxon>Metazoa</taxon>
        <taxon>Cnidaria</taxon>
        <taxon>Anthozoa</taxon>
        <taxon>Hexacorallia</taxon>
        <taxon>Actiniaria</taxon>
        <taxon>Aiptasiidae</taxon>
        <taxon>Exaiptasia</taxon>
    </lineage>
</organism>
<reference evidence="2" key="1">
    <citation type="submission" date="2022-11" db="UniProtKB">
        <authorList>
            <consortium name="EnsemblMetazoa"/>
        </authorList>
    </citation>
    <scope>IDENTIFICATION</scope>
</reference>
<dbReference type="RefSeq" id="XP_020914119.1">
    <property type="nucleotide sequence ID" value="XM_021058460.2"/>
</dbReference>
<feature type="transmembrane region" description="Helical" evidence="1">
    <location>
        <begin position="83"/>
        <end position="104"/>
    </location>
</feature>
<sequence length="159" mass="17880">MDADQAFRALRFCQTAFTGLMGGAAMYISLIEHPARMSIQDTESAHKQFSSSFDLAARYMAIGSIFPMGGGLLAYYINPKEGLPCAIVAGLYFVNVPYSFLFLIPNYVKPIQGDYDTVSKKYSEKQLRDTIDSWAFFHTLRTVVDVSGFLYGLYCLMYH</sequence>
<keyword evidence="1" id="KW-1133">Transmembrane helix</keyword>
<dbReference type="AlphaFoldDB" id="A0A913Y2K7"/>